<accession>A0A9D1MZP5</accession>
<reference evidence="1" key="2">
    <citation type="journal article" date="2021" name="PeerJ">
        <title>Extensive microbial diversity within the chicken gut microbiome revealed by metagenomics and culture.</title>
        <authorList>
            <person name="Gilroy R."/>
            <person name="Ravi A."/>
            <person name="Getino M."/>
            <person name="Pursley I."/>
            <person name="Horton D.L."/>
            <person name="Alikhan N.F."/>
            <person name="Baker D."/>
            <person name="Gharbi K."/>
            <person name="Hall N."/>
            <person name="Watson M."/>
            <person name="Adriaenssens E.M."/>
            <person name="Foster-Nyarko E."/>
            <person name="Jarju S."/>
            <person name="Secka A."/>
            <person name="Antonio M."/>
            <person name="Oren A."/>
            <person name="Chaudhuri R.R."/>
            <person name="La Ragione R."/>
            <person name="Hildebrand F."/>
            <person name="Pallen M.J."/>
        </authorList>
    </citation>
    <scope>NUCLEOTIDE SEQUENCE</scope>
    <source>
        <strain evidence="1">CHK154-7741</strain>
    </source>
</reference>
<comment type="caution">
    <text evidence="1">The sequence shown here is derived from an EMBL/GenBank/DDBJ whole genome shotgun (WGS) entry which is preliminary data.</text>
</comment>
<protein>
    <submittedName>
        <fullName evidence="1">Uncharacterized protein</fullName>
    </submittedName>
</protein>
<organism evidence="1 2">
    <name type="scientific">Candidatus Limenecus avicola</name>
    <dbReference type="NCBI Taxonomy" id="2840847"/>
    <lineage>
        <taxon>Bacteria</taxon>
        <taxon>Bacillati</taxon>
        <taxon>Bacillota</taxon>
        <taxon>Clostridia</taxon>
        <taxon>Eubacteriales</taxon>
        <taxon>Clostridiaceae</taxon>
        <taxon>Clostridiaceae incertae sedis</taxon>
        <taxon>Candidatus Limenecus</taxon>
    </lineage>
</organism>
<evidence type="ECO:0000313" key="2">
    <source>
        <dbReference type="Proteomes" id="UP000886748"/>
    </source>
</evidence>
<reference evidence="1" key="1">
    <citation type="submission" date="2020-10" db="EMBL/GenBank/DDBJ databases">
        <authorList>
            <person name="Gilroy R."/>
        </authorList>
    </citation>
    <scope>NUCLEOTIDE SEQUENCE</scope>
    <source>
        <strain evidence="1">CHK154-7741</strain>
    </source>
</reference>
<name>A0A9D1MZP5_9CLOT</name>
<dbReference type="EMBL" id="DVOD01000029">
    <property type="protein sequence ID" value="HIU92256.1"/>
    <property type="molecule type" value="Genomic_DNA"/>
</dbReference>
<dbReference type="Proteomes" id="UP000886748">
    <property type="component" value="Unassembled WGS sequence"/>
</dbReference>
<gene>
    <name evidence="1" type="ORF">IAD26_03875</name>
</gene>
<proteinExistence type="predicted"/>
<evidence type="ECO:0000313" key="1">
    <source>
        <dbReference type="EMBL" id="HIU92256.1"/>
    </source>
</evidence>
<dbReference type="AlphaFoldDB" id="A0A9D1MZP5"/>
<sequence length="59" mass="6958">MSSTQNTTYTNIKNWKLFGKIFLTREEIHSESSCEGTPYQILVTQDYYNQEFKENGKQS</sequence>